<dbReference type="InterPro" id="IPR050596">
    <property type="entry name" value="AspAT/PAT-like"/>
</dbReference>
<evidence type="ECO:0000313" key="8">
    <source>
        <dbReference type="Proteomes" id="UP000324209"/>
    </source>
</evidence>
<protein>
    <submittedName>
        <fullName evidence="7">Aminotransferase class I/II-fold pyridoxal phosphate-dependent enzyme</fullName>
    </submittedName>
</protein>
<organism evidence="7 8">
    <name type="scientific">Oceanispirochaeta crateris</name>
    <dbReference type="NCBI Taxonomy" id="2518645"/>
    <lineage>
        <taxon>Bacteria</taxon>
        <taxon>Pseudomonadati</taxon>
        <taxon>Spirochaetota</taxon>
        <taxon>Spirochaetia</taxon>
        <taxon>Spirochaetales</taxon>
        <taxon>Spirochaetaceae</taxon>
        <taxon>Oceanispirochaeta</taxon>
    </lineage>
</organism>
<gene>
    <name evidence="7" type="ORF">EXM22_15785</name>
</gene>
<keyword evidence="5" id="KW-0663">Pyridoxal phosphate</keyword>
<dbReference type="Pfam" id="PF00155">
    <property type="entry name" value="Aminotran_1_2"/>
    <property type="match status" value="1"/>
</dbReference>
<dbReference type="CDD" id="cd00609">
    <property type="entry name" value="AAT_like"/>
    <property type="match status" value="1"/>
</dbReference>
<dbReference type="EMBL" id="CP036150">
    <property type="protein sequence ID" value="QEN09949.1"/>
    <property type="molecule type" value="Genomic_DNA"/>
</dbReference>
<comment type="cofactor">
    <cofactor evidence="1">
        <name>pyridoxal 5'-phosphate</name>
        <dbReference type="ChEBI" id="CHEBI:597326"/>
    </cofactor>
</comment>
<evidence type="ECO:0000259" key="6">
    <source>
        <dbReference type="Pfam" id="PF00155"/>
    </source>
</evidence>
<keyword evidence="3 7" id="KW-0032">Aminotransferase</keyword>
<dbReference type="InterPro" id="IPR015422">
    <property type="entry name" value="PyrdxlP-dep_Trfase_small"/>
</dbReference>
<dbReference type="GO" id="GO:0006520">
    <property type="term" value="P:amino acid metabolic process"/>
    <property type="evidence" value="ECO:0007669"/>
    <property type="project" value="InterPro"/>
</dbReference>
<name>A0A5C1QRV1_9SPIO</name>
<dbReference type="Gene3D" id="3.40.640.10">
    <property type="entry name" value="Type I PLP-dependent aspartate aminotransferase-like (Major domain)"/>
    <property type="match status" value="1"/>
</dbReference>
<accession>A0A5C1QRV1</accession>
<dbReference type="KEGG" id="ock:EXM22_15785"/>
<dbReference type="GO" id="GO:0030170">
    <property type="term" value="F:pyridoxal phosphate binding"/>
    <property type="evidence" value="ECO:0007669"/>
    <property type="project" value="InterPro"/>
</dbReference>
<dbReference type="AlphaFoldDB" id="A0A5C1QRV1"/>
<keyword evidence="4 7" id="KW-0808">Transferase</keyword>
<evidence type="ECO:0000256" key="3">
    <source>
        <dbReference type="ARBA" id="ARBA00022576"/>
    </source>
</evidence>
<reference evidence="7 8" key="1">
    <citation type="submission" date="2019-02" db="EMBL/GenBank/DDBJ databases">
        <title>Complete Genome Sequence and Methylome Analysis of free living Spirochaetas.</title>
        <authorList>
            <person name="Fomenkov A."/>
            <person name="Dubinina G."/>
            <person name="Leshcheva N."/>
            <person name="Mikheeva N."/>
            <person name="Grabovich M."/>
            <person name="Vincze T."/>
            <person name="Roberts R.J."/>
        </authorList>
    </citation>
    <scope>NUCLEOTIDE SEQUENCE [LARGE SCALE GENOMIC DNA]</scope>
    <source>
        <strain evidence="7 8">K2</strain>
    </source>
</reference>
<dbReference type="OrthoDB" id="9762162at2"/>
<evidence type="ECO:0000256" key="2">
    <source>
        <dbReference type="ARBA" id="ARBA00007441"/>
    </source>
</evidence>
<dbReference type="InterPro" id="IPR015421">
    <property type="entry name" value="PyrdxlP-dep_Trfase_major"/>
</dbReference>
<sequence length="430" mass="47668">MIMNPQASALNSILEAQNPAIFSLLSKRGKAIFFPKKGLLMQGQDASGKKINASIGIATEDDGSPLRLSAIESLVKLPPEKVFPYASSYGLLPLRKSWQSIIKKKNPSLESTRLTLPVVTNALTHGLSMAGYLFLDEGDTVILPEYYWGNYNLVFKNAYLAEFDTFPMYKNNGFNLEGMKNKLLSPGEKKVLLLNFPNNPTGYTPTESEMLGIKDALLEAAEAGKKIAVLIDDAYFGLVFEKGVGTESIFSHLATLHENVLAVKVDGATKEDYVWGFRVGFVTFSWKGMTEESGQAMVDKIAGAVRGNISNDSILSQNLLLAAYDDPGYSADKESKYQLMKSRYDRVRVTLNNHPEYSEFFDAVPYNSGYFMCIDLKKGNAEEVRQKLLSDYDTGIIALGSLIRVAYSSLPEKFIEELFNNIYSACKDLK</sequence>
<dbReference type="Gene3D" id="3.90.1150.10">
    <property type="entry name" value="Aspartate Aminotransferase, domain 1"/>
    <property type="match status" value="1"/>
</dbReference>
<dbReference type="Proteomes" id="UP000324209">
    <property type="component" value="Chromosome"/>
</dbReference>
<dbReference type="SUPFAM" id="SSF53383">
    <property type="entry name" value="PLP-dependent transferases"/>
    <property type="match status" value="1"/>
</dbReference>
<evidence type="ECO:0000256" key="1">
    <source>
        <dbReference type="ARBA" id="ARBA00001933"/>
    </source>
</evidence>
<evidence type="ECO:0000256" key="5">
    <source>
        <dbReference type="ARBA" id="ARBA00022898"/>
    </source>
</evidence>
<evidence type="ECO:0000256" key="4">
    <source>
        <dbReference type="ARBA" id="ARBA00022679"/>
    </source>
</evidence>
<dbReference type="InterPro" id="IPR015424">
    <property type="entry name" value="PyrdxlP-dep_Trfase"/>
</dbReference>
<dbReference type="PANTHER" id="PTHR46383:SF1">
    <property type="entry name" value="ASPARTATE AMINOTRANSFERASE"/>
    <property type="match status" value="1"/>
</dbReference>
<dbReference type="NCBIfam" id="NF006388">
    <property type="entry name" value="PRK08637.1"/>
    <property type="match status" value="1"/>
</dbReference>
<proteinExistence type="inferred from homology"/>
<dbReference type="GO" id="GO:0008483">
    <property type="term" value="F:transaminase activity"/>
    <property type="evidence" value="ECO:0007669"/>
    <property type="project" value="UniProtKB-KW"/>
</dbReference>
<feature type="domain" description="Aminotransferase class I/classII large" evidence="6">
    <location>
        <begin position="69"/>
        <end position="420"/>
    </location>
</feature>
<keyword evidence="8" id="KW-1185">Reference proteome</keyword>
<dbReference type="InterPro" id="IPR004839">
    <property type="entry name" value="Aminotransferase_I/II_large"/>
</dbReference>
<dbReference type="PANTHER" id="PTHR46383">
    <property type="entry name" value="ASPARTATE AMINOTRANSFERASE"/>
    <property type="match status" value="1"/>
</dbReference>
<evidence type="ECO:0000313" key="7">
    <source>
        <dbReference type="EMBL" id="QEN09949.1"/>
    </source>
</evidence>
<comment type="similarity">
    <text evidence="2">Belongs to the class-I pyridoxal-phosphate-dependent aminotransferase family.</text>
</comment>